<reference evidence="1 2" key="1">
    <citation type="journal article" date="2024" name="Commun. Biol.">
        <title>Comparative genomic analysis of thermophilic fungi reveals convergent evolutionary adaptations and gene losses.</title>
        <authorList>
            <person name="Steindorff A.S."/>
            <person name="Aguilar-Pontes M.V."/>
            <person name="Robinson A.J."/>
            <person name="Andreopoulos B."/>
            <person name="LaButti K."/>
            <person name="Kuo A."/>
            <person name="Mondo S."/>
            <person name="Riley R."/>
            <person name="Otillar R."/>
            <person name="Haridas S."/>
            <person name="Lipzen A."/>
            <person name="Grimwood J."/>
            <person name="Schmutz J."/>
            <person name="Clum A."/>
            <person name="Reid I.D."/>
            <person name="Moisan M.C."/>
            <person name="Butler G."/>
            <person name="Nguyen T.T.M."/>
            <person name="Dewar K."/>
            <person name="Conant G."/>
            <person name="Drula E."/>
            <person name="Henrissat B."/>
            <person name="Hansel C."/>
            <person name="Singer S."/>
            <person name="Hutchinson M.I."/>
            <person name="de Vries R.P."/>
            <person name="Natvig D.O."/>
            <person name="Powell A.J."/>
            <person name="Tsang A."/>
            <person name="Grigoriev I.V."/>
        </authorList>
    </citation>
    <scope>NUCLEOTIDE SEQUENCE [LARGE SCALE GENOMIC DNA]</scope>
    <source>
        <strain evidence="1 2">CBS 494.80</strain>
    </source>
</reference>
<dbReference type="PANTHER" id="PTHR37542:SF1">
    <property type="entry name" value="PRION-INHIBITION AND PROPAGATION HELO DOMAIN-CONTAINING PROTEIN"/>
    <property type="match status" value="1"/>
</dbReference>
<dbReference type="PANTHER" id="PTHR37542">
    <property type="entry name" value="HELO DOMAIN-CONTAINING PROTEIN-RELATED"/>
    <property type="match status" value="1"/>
</dbReference>
<dbReference type="EMBL" id="JAZHXI010000008">
    <property type="protein sequence ID" value="KAL2068666.1"/>
    <property type="molecule type" value="Genomic_DNA"/>
</dbReference>
<name>A0ABR4CFC7_9HELO</name>
<dbReference type="Gene3D" id="1.10.510.10">
    <property type="entry name" value="Transferase(Phosphotransferase) domain 1"/>
    <property type="match status" value="1"/>
</dbReference>
<comment type="caution">
    <text evidence="1">The sequence shown here is derived from an EMBL/GenBank/DDBJ whole genome shotgun (WGS) entry which is preliminary data.</text>
</comment>
<evidence type="ECO:0000313" key="2">
    <source>
        <dbReference type="Proteomes" id="UP001595075"/>
    </source>
</evidence>
<dbReference type="InterPro" id="IPR011009">
    <property type="entry name" value="Kinase-like_dom_sf"/>
</dbReference>
<proteinExistence type="predicted"/>
<sequence length="520" mass="58236">MEIAFGAVSLADICIKYGIILVKACKSYRHGDKETRESILLIETRWIKIQRQLELLRQIWSSLDEDYQVHQNTVLQVLQGKAQAAITLIDSVVGDSKDESSMKTLMSKKGETKRAKYAVWVKNSLKSVLLDLKEWGEVFDVSWYLIIRLSSKEIDKELGPVAGGVKEPLSTLKDLREAIKSNVESRGDTLGSSVLLPNSLFETQVTVDQSFEIWLIGDKEQGQCPCLADVPTSVSTLSDVCSLAKILRQSEPFEFGILTCRGVAKFSAEDPNQPPVTRIIFDIPENLILPQSLRSALLAEPHDRPLDERFSLAKQLAKAVMFVHSAGFVHKNIRPENIITFGEKETGILWAFLTGFETFRLAEGKTLHSGDSDWEKNIYRHPHRQGINPEDDYIMQHDIYSLGVCLLEIGIGESLVLKNEGNIVSSPLILSAITSTTKGERAKANEVKTLLVKLAETKLLSSMGRKYTETVITCLTCLDKVNNNFGDWKEFLDENGVLVGVRFIEKVRHFQACITTHRGN</sequence>
<dbReference type="SUPFAM" id="SSF56112">
    <property type="entry name" value="Protein kinase-like (PK-like)"/>
    <property type="match status" value="1"/>
</dbReference>
<keyword evidence="2" id="KW-1185">Reference proteome</keyword>
<evidence type="ECO:0000313" key="1">
    <source>
        <dbReference type="EMBL" id="KAL2068666.1"/>
    </source>
</evidence>
<accession>A0ABR4CFC7</accession>
<dbReference type="Proteomes" id="UP001595075">
    <property type="component" value="Unassembled WGS sequence"/>
</dbReference>
<gene>
    <name evidence="1" type="ORF">VTL71DRAFT_15004</name>
</gene>
<protein>
    <recommendedName>
        <fullName evidence="3">Protein kinase domain-containing protein</fullName>
    </recommendedName>
</protein>
<evidence type="ECO:0008006" key="3">
    <source>
        <dbReference type="Google" id="ProtNLM"/>
    </source>
</evidence>
<organism evidence="1 2">
    <name type="scientific">Oculimacula yallundae</name>
    <dbReference type="NCBI Taxonomy" id="86028"/>
    <lineage>
        <taxon>Eukaryota</taxon>
        <taxon>Fungi</taxon>
        <taxon>Dikarya</taxon>
        <taxon>Ascomycota</taxon>
        <taxon>Pezizomycotina</taxon>
        <taxon>Leotiomycetes</taxon>
        <taxon>Helotiales</taxon>
        <taxon>Ploettnerulaceae</taxon>
        <taxon>Oculimacula</taxon>
    </lineage>
</organism>